<dbReference type="AlphaFoldDB" id="A0A1A8YR66"/>
<keyword evidence="1" id="KW-0472">Membrane</keyword>
<keyword evidence="1" id="KW-1133">Transmembrane helix</keyword>
<feature type="transmembrane region" description="Helical" evidence="1">
    <location>
        <begin position="29"/>
        <end position="53"/>
    </location>
</feature>
<dbReference type="EMBL" id="FLRD01000062">
    <property type="protein sequence ID" value="SBT33921.1"/>
    <property type="molecule type" value="Genomic_DNA"/>
</dbReference>
<accession>A0A1A8YR66</accession>
<organism evidence="2 3">
    <name type="scientific">Plasmodium ovale wallikeri</name>
    <dbReference type="NCBI Taxonomy" id="864142"/>
    <lineage>
        <taxon>Eukaryota</taxon>
        <taxon>Sar</taxon>
        <taxon>Alveolata</taxon>
        <taxon>Apicomplexa</taxon>
        <taxon>Aconoidasida</taxon>
        <taxon>Haemosporida</taxon>
        <taxon>Plasmodiidae</taxon>
        <taxon>Plasmodium</taxon>
        <taxon>Plasmodium (Plasmodium)</taxon>
    </lineage>
</organism>
<evidence type="ECO:0000256" key="1">
    <source>
        <dbReference type="SAM" id="Phobius"/>
    </source>
</evidence>
<keyword evidence="1" id="KW-0812">Transmembrane</keyword>
<gene>
    <name evidence="2" type="ORF">POVWA1_019570</name>
</gene>
<keyword evidence="3" id="KW-1185">Reference proteome</keyword>
<evidence type="ECO:0000313" key="3">
    <source>
        <dbReference type="Proteomes" id="UP000078555"/>
    </source>
</evidence>
<reference evidence="3" key="1">
    <citation type="submission" date="2016-05" db="EMBL/GenBank/DDBJ databases">
        <authorList>
            <person name="Naeem Raeece"/>
        </authorList>
    </citation>
    <scope>NUCLEOTIDE SEQUENCE [LARGE SCALE GENOMIC DNA]</scope>
</reference>
<protein>
    <submittedName>
        <fullName evidence="2">Uncharacterized protein</fullName>
    </submittedName>
</protein>
<sequence>MEGKDDYKKKKKKFGNNFSEKKIVNKKIIFFNMIYLMILFIICFIGGVLLGLLTTSYTPEINIVQNSENTFYFLLKENKVIVGGKLNIKLNISNNTMLSYIYYSQNVKYFYYPIGASYRCLLYNGGLEETSANQAPLTHKSEISEPLDNNEGTFPTKLSVRIKYSLLKPSTETHIVPLHLGYELSKEYMEEIQPLYDDCKRYNKLYFSIRLEELYITSDFRKVLNGKNHELMFSCKCDVDTKLDAFFTSTPVNKSIIFENLKNDPTLLE</sequence>
<proteinExistence type="predicted"/>
<evidence type="ECO:0000313" key="2">
    <source>
        <dbReference type="EMBL" id="SBT33921.1"/>
    </source>
</evidence>
<name>A0A1A8YR66_PLAOA</name>
<dbReference type="Proteomes" id="UP000078555">
    <property type="component" value="Unassembled WGS sequence"/>
</dbReference>